<dbReference type="Pfam" id="PF00023">
    <property type="entry name" value="Ank"/>
    <property type="match status" value="1"/>
</dbReference>
<evidence type="ECO:0000259" key="4">
    <source>
        <dbReference type="Pfam" id="PF13962"/>
    </source>
</evidence>
<evidence type="ECO:0000313" key="6">
    <source>
        <dbReference type="Proteomes" id="UP001370490"/>
    </source>
</evidence>
<feature type="transmembrane region" description="Helical" evidence="3">
    <location>
        <begin position="690"/>
        <end position="717"/>
    </location>
</feature>
<feature type="region of interest" description="Disordered" evidence="2">
    <location>
        <begin position="289"/>
        <end position="317"/>
    </location>
</feature>
<dbReference type="SMART" id="SM00248">
    <property type="entry name" value="ANK"/>
    <property type="match status" value="5"/>
</dbReference>
<protein>
    <submittedName>
        <fullName evidence="5">Ankyrin repeat</fullName>
    </submittedName>
</protein>
<keyword evidence="3" id="KW-1133">Transmembrane helix</keyword>
<keyword evidence="6" id="KW-1185">Reference proteome</keyword>
<keyword evidence="3" id="KW-0812">Transmembrane</keyword>
<feature type="domain" description="PGG" evidence="4">
    <location>
        <begin position="565"/>
        <end position="677"/>
    </location>
</feature>
<keyword evidence="1" id="KW-0040">ANK repeat</keyword>
<dbReference type="PANTHER" id="PTHR24177">
    <property type="entry name" value="CASKIN"/>
    <property type="match status" value="1"/>
</dbReference>
<organism evidence="5 6">
    <name type="scientific">Dillenia turbinata</name>
    <dbReference type="NCBI Taxonomy" id="194707"/>
    <lineage>
        <taxon>Eukaryota</taxon>
        <taxon>Viridiplantae</taxon>
        <taxon>Streptophyta</taxon>
        <taxon>Embryophyta</taxon>
        <taxon>Tracheophyta</taxon>
        <taxon>Spermatophyta</taxon>
        <taxon>Magnoliopsida</taxon>
        <taxon>eudicotyledons</taxon>
        <taxon>Gunneridae</taxon>
        <taxon>Pentapetalae</taxon>
        <taxon>Dilleniales</taxon>
        <taxon>Dilleniaceae</taxon>
        <taxon>Dillenia</taxon>
    </lineage>
</organism>
<reference evidence="5 6" key="1">
    <citation type="submission" date="2023-12" db="EMBL/GenBank/DDBJ databases">
        <title>A high-quality genome assembly for Dillenia turbinata (Dilleniales).</title>
        <authorList>
            <person name="Chanderbali A."/>
        </authorList>
    </citation>
    <scope>NUCLEOTIDE SEQUENCE [LARGE SCALE GENOMIC DNA]</scope>
    <source>
        <strain evidence="5">LSX21</strain>
        <tissue evidence="5">Leaf</tissue>
    </source>
</reference>
<dbReference type="AlphaFoldDB" id="A0AAN8VM15"/>
<dbReference type="EMBL" id="JBAMMX010000006">
    <property type="protein sequence ID" value="KAK6937568.1"/>
    <property type="molecule type" value="Genomic_DNA"/>
</dbReference>
<evidence type="ECO:0000313" key="5">
    <source>
        <dbReference type="EMBL" id="KAK6937568.1"/>
    </source>
</evidence>
<accession>A0AAN8VM15</accession>
<dbReference type="Pfam" id="PF12796">
    <property type="entry name" value="Ank_2"/>
    <property type="match status" value="1"/>
</dbReference>
<keyword evidence="3" id="KW-0472">Membrane</keyword>
<dbReference type="InterPro" id="IPR026961">
    <property type="entry name" value="PGG_dom"/>
</dbReference>
<dbReference type="GO" id="GO:0016020">
    <property type="term" value="C:membrane"/>
    <property type="evidence" value="ECO:0007669"/>
    <property type="project" value="TreeGrafter"/>
</dbReference>
<dbReference type="PROSITE" id="PS50297">
    <property type="entry name" value="ANK_REP_REGION"/>
    <property type="match status" value="1"/>
</dbReference>
<feature type="compositionally biased region" description="Basic and acidic residues" evidence="2">
    <location>
        <begin position="306"/>
        <end position="317"/>
    </location>
</feature>
<sequence>MRRDSIRVEMEKDEKQLKVKKTLFKVLMKDDMKAVVDMYKNDKAVQKEKITRSGDTALHIAISNGEEDIVEQLVGAIGKGPEAVVTLKVANEQGNTAFHLAASVGNIRMCECIVKSNDDTTELLSARNEEGETPFFWAALHGKKEAFLFLHKIYGKDAGSKCYRRNNGDTILHCAIAGEYFDLAYQIILLYEELANSFNQHGITPLHLLASKPSAFKSGSHLRGWNKLIYPCIYIDDLRQQKQQKKFRMIKTYEEEVKPKHPENYQTCVNLYRLVKKAFEVIGRQWNGKTTNNQQNTNAIGYSGPRDPENPNKQSHRDNGVRVHQLFPDNYNTFIEFVKLVYKAIQIMFGQGSREIKKIIEKKEKHKWSVQIVDKLLEFVSMYEYDDTGENPQQMEDQRDNTAMLLEFSELQQLAKKDTIEKKETPILLAAKNGIVEIVERILKHFPVAIHDKDSEKKNVVLLAVENRQPQVYQFLLKCKIARETVFQCVDGKGNSALHLPATLGGYGPWLIPGAALQMQWEIKWYEFIKNSKPLHYFFRYNAENQSPKDVFITTHRKLIQDGSDWLRKTSESCSVVSTLVATVAFATSATIPGGVKQDIGTPVLGNQLAFDVFAIASLVALCFSVTSVVMFLAILTSRYQERDFLWDLPVKLLLGLTSLFVGIAAMLVSFCAGHFFLLQQKLKYAAVPVYTVTCLPITLFAMAQFPLYFDLLWAILKTVPQRSYRVIPPKNI</sequence>
<comment type="caution">
    <text evidence="5">The sequence shown here is derived from an EMBL/GenBank/DDBJ whole genome shotgun (WGS) entry which is preliminary data.</text>
</comment>
<feature type="transmembrane region" description="Helical" evidence="3">
    <location>
        <begin position="657"/>
        <end position="678"/>
    </location>
</feature>
<evidence type="ECO:0000256" key="2">
    <source>
        <dbReference type="SAM" id="MobiDB-lite"/>
    </source>
</evidence>
<proteinExistence type="predicted"/>
<evidence type="ECO:0000256" key="1">
    <source>
        <dbReference type="PROSITE-ProRule" id="PRU00023"/>
    </source>
</evidence>
<evidence type="ECO:0000256" key="3">
    <source>
        <dbReference type="SAM" id="Phobius"/>
    </source>
</evidence>
<name>A0AAN8VM15_9MAGN</name>
<dbReference type="Pfam" id="PF13962">
    <property type="entry name" value="PGG"/>
    <property type="match status" value="1"/>
</dbReference>
<dbReference type="InterPro" id="IPR036770">
    <property type="entry name" value="Ankyrin_rpt-contain_sf"/>
</dbReference>
<dbReference type="InterPro" id="IPR002110">
    <property type="entry name" value="Ankyrin_rpt"/>
</dbReference>
<dbReference type="PROSITE" id="PS50088">
    <property type="entry name" value="ANK_REPEAT"/>
    <property type="match status" value="1"/>
</dbReference>
<dbReference type="Proteomes" id="UP001370490">
    <property type="component" value="Unassembled WGS sequence"/>
</dbReference>
<dbReference type="SUPFAM" id="SSF48403">
    <property type="entry name" value="Ankyrin repeat"/>
    <property type="match status" value="1"/>
</dbReference>
<dbReference type="PANTHER" id="PTHR24177:SF103">
    <property type="entry name" value="PGG DOMAIN-CONTAINING PROTEIN"/>
    <property type="match status" value="1"/>
</dbReference>
<gene>
    <name evidence="5" type="ORF">RJ641_031076</name>
</gene>
<feature type="repeat" description="ANK" evidence="1">
    <location>
        <begin position="53"/>
        <end position="74"/>
    </location>
</feature>
<feature type="transmembrane region" description="Helical" evidence="3">
    <location>
        <begin position="613"/>
        <end position="636"/>
    </location>
</feature>
<dbReference type="Gene3D" id="1.25.40.20">
    <property type="entry name" value="Ankyrin repeat-containing domain"/>
    <property type="match status" value="2"/>
</dbReference>